<name>A0A4R3KE28_9BACI</name>
<proteinExistence type="predicted"/>
<protein>
    <recommendedName>
        <fullName evidence="3">NYN domain-containing protein</fullName>
    </recommendedName>
</protein>
<dbReference type="Proteomes" id="UP000295788">
    <property type="component" value="Unassembled WGS sequence"/>
</dbReference>
<organism evidence="1 2">
    <name type="scientific">Tepidibacillus fermentans</name>
    <dbReference type="NCBI Taxonomy" id="1281767"/>
    <lineage>
        <taxon>Bacteria</taxon>
        <taxon>Bacillati</taxon>
        <taxon>Bacillota</taxon>
        <taxon>Bacilli</taxon>
        <taxon>Bacillales</taxon>
        <taxon>Bacillaceae</taxon>
        <taxon>Tepidibacillus</taxon>
    </lineage>
</organism>
<keyword evidence="2" id="KW-1185">Reference proteome</keyword>
<evidence type="ECO:0000313" key="2">
    <source>
        <dbReference type="Proteomes" id="UP000295788"/>
    </source>
</evidence>
<comment type="caution">
    <text evidence="1">The sequence shown here is derived from an EMBL/GenBank/DDBJ whole genome shotgun (WGS) entry which is preliminary data.</text>
</comment>
<dbReference type="InterPro" id="IPR010298">
    <property type="entry name" value="YacP-like"/>
</dbReference>
<gene>
    <name evidence="1" type="ORF">EDD72_11261</name>
</gene>
<dbReference type="CDD" id="cd10912">
    <property type="entry name" value="PIN_YacP-like"/>
    <property type="match status" value="1"/>
</dbReference>
<accession>A0A4R3KE28</accession>
<sequence>MEEILIVDGYNIIGAWPQLRELKEKGLLEEARDQLLDWLSEYQAYSGREVMVVFDAHQVPGLGKKYKDRRLTVYFTKENETADEFIEKLVGDLHHRKRMIYVATSDYTEQRVIFGQGALRISARELAIEQEMVKNSIQRSVNKRNQELKQNISSVIDQETIKFFENFRRKK</sequence>
<dbReference type="PANTHER" id="PTHR34547:SF1">
    <property type="entry name" value="YACP-LIKE NYN DOMAIN PROTEIN"/>
    <property type="match status" value="1"/>
</dbReference>
<evidence type="ECO:0000313" key="1">
    <source>
        <dbReference type="EMBL" id="TCS81566.1"/>
    </source>
</evidence>
<dbReference type="OrthoDB" id="9792160at2"/>
<dbReference type="Pfam" id="PF05991">
    <property type="entry name" value="NYN_YacP"/>
    <property type="match status" value="1"/>
</dbReference>
<dbReference type="RefSeq" id="WP_132769271.1">
    <property type="nucleotide sequence ID" value="NZ_SMAB01000012.1"/>
</dbReference>
<dbReference type="PANTHER" id="PTHR34547">
    <property type="entry name" value="YACP-LIKE NYN DOMAIN PROTEIN"/>
    <property type="match status" value="1"/>
</dbReference>
<evidence type="ECO:0008006" key="3">
    <source>
        <dbReference type="Google" id="ProtNLM"/>
    </source>
</evidence>
<dbReference type="EMBL" id="SMAB01000012">
    <property type="protein sequence ID" value="TCS81566.1"/>
    <property type="molecule type" value="Genomic_DNA"/>
</dbReference>
<dbReference type="AlphaFoldDB" id="A0A4R3KE28"/>
<reference evidence="1 2" key="1">
    <citation type="submission" date="2019-03" db="EMBL/GenBank/DDBJ databases">
        <title>Genomic Encyclopedia of Type Strains, Phase IV (KMG-IV): sequencing the most valuable type-strain genomes for metagenomic binning, comparative biology and taxonomic classification.</title>
        <authorList>
            <person name="Goeker M."/>
        </authorList>
    </citation>
    <scope>NUCLEOTIDE SEQUENCE [LARGE SCALE GENOMIC DNA]</scope>
    <source>
        <strain evidence="1 2">DSM 23802</strain>
    </source>
</reference>